<dbReference type="GeneID" id="20670575"/>
<reference evidence="2 3" key="1">
    <citation type="journal article" date="2012" name="New Phytol.">
        <title>Insight into trade-off between wood decay and parasitism from the genome of a fungal forest pathogen.</title>
        <authorList>
            <person name="Olson A."/>
            <person name="Aerts A."/>
            <person name="Asiegbu F."/>
            <person name="Belbahri L."/>
            <person name="Bouzid O."/>
            <person name="Broberg A."/>
            <person name="Canback B."/>
            <person name="Coutinho P.M."/>
            <person name="Cullen D."/>
            <person name="Dalman K."/>
            <person name="Deflorio G."/>
            <person name="van Diepen L.T."/>
            <person name="Dunand C."/>
            <person name="Duplessis S."/>
            <person name="Durling M."/>
            <person name="Gonthier P."/>
            <person name="Grimwood J."/>
            <person name="Fossdal C.G."/>
            <person name="Hansson D."/>
            <person name="Henrissat B."/>
            <person name="Hietala A."/>
            <person name="Himmelstrand K."/>
            <person name="Hoffmeister D."/>
            <person name="Hogberg N."/>
            <person name="James T.Y."/>
            <person name="Karlsson M."/>
            <person name="Kohler A."/>
            <person name="Kues U."/>
            <person name="Lee Y.H."/>
            <person name="Lin Y.C."/>
            <person name="Lind M."/>
            <person name="Lindquist E."/>
            <person name="Lombard V."/>
            <person name="Lucas S."/>
            <person name="Lunden K."/>
            <person name="Morin E."/>
            <person name="Murat C."/>
            <person name="Park J."/>
            <person name="Raffaello T."/>
            <person name="Rouze P."/>
            <person name="Salamov A."/>
            <person name="Schmutz J."/>
            <person name="Solheim H."/>
            <person name="Stahlberg J."/>
            <person name="Velez H."/>
            <person name="de Vries R.P."/>
            <person name="Wiebenga A."/>
            <person name="Woodward S."/>
            <person name="Yakovlev I."/>
            <person name="Garbelotto M."/>
            <person name="Martin F."/>
            <person name="Grigoriev I.V."/>
            <person name="Stenlid J."/>
        </authorList>
    </citation>
    <scope>NUCLEOTIDE SEQUENCE [LARGE SCALE GENOMIC DNA]</scope>
    <source>
        <strain evidence="2 3">TC 32-1</strain>
    </source>
</reference>
<evidence type="ECO:0000256" key="1">
    <source>
        <dbReference type="SAM" id="SignalP"/>
    </source>
</evidence>
<evidence type="ECO:0008006" key="4">
    <source>
        <dbReference type="Google" id="ProtNLM"/>
    </source>
</evidence>
<dbReference type="HOGENOM" id="CLU_2004224_0_0_1"/>
<feature type="chain" id="PRO_5004844299" description="Secreted protein" evidence="1">
    <location>
        <begin position="23"/>
        <end position="124"/>
    </location>
</feature>
<organism evidence="2 3">
    <name type="scientific">Heterobasidion irregulare (strain TC 32-1)</name>
    <dbReference type="NCBI Taxonomy" id="747525"/>
    <lineage>
        <taxon>Eukaryota</taxon>
        <taxon>Fungi</taxon>
        <taxon>Dikarya</taxon>
        <taxon>Basidiomycota</taxon>
        <taxon>Agaricomycotina</taxon>
        <taxon>Agaricomycetes</taxon>
        <taxon>Russulales</taxon>
        <taxon>Bondarzewiaceae</taxon>
        <taxon>Heterobasidion</taxon>
        <taxon>Heterobasidion annosum species complex</taxon>
    </lineage>
</organism>
<protein>
    <recommendedName>
        <fullName evidence="4">Secreted protein</fullName>
    </recommendedName>
</protein>
<evidence type="ECO:0000313" key="2">
    <source>
        <dbReference type="EMBL" id="ETW80410.1"/>
    </source>
</evidence>
<keyword evidence="3" id="KW-1185">Reference proteome</keyword>
<name>W4K4W7_HETIT</name>
<evidence type="ECO:0000313" key="3">
    <source>
        <dbReference type="Proteomes" id="UP000030671"/>
    </source>
</evidence>
<dbReference type="EMBL" id="KI925459">
    <property type="protein sequence ID" value="ETW80410.1"/>
    <property type="molecule type" value="Genomic_DNA"/>
</dbReference>
<accession>W4K4W7</accession>
<dbReference type="RefSeq" id="XP_009547167.1">
    <property type="nucleotide sequence ID" value="XM_009548872.1"/>
</dbReference>
<gene>
    <name evidence="2" type="ORF">HETIRDRAFT_319145</name>
</gene>
<dbReference type="InParanoid" id="W4K4W7"/>
<dbReference type="Proteomes" id="UP000030671">
    <property type="component" value="Unassembled WGS sequence"/>
</dbReference>
<dbReference type="AlphaFoldDB" id="W4K4W7"/>
<sequence length="124" mass="13518">MSPVHPRLSVVALLCESFFCGASNFSRAHCPLRDLGVRGSKATVKDHLCLVRGEHRPLCRCCTPLDIKLGDHPGRCREGEGSQAHRLVVSYYQCTHVTTVSTTTNSRCNESISSAIQSCCGERG</sequence>
<feature type="signal peptide" evidence="1">
    <location>
        <begin position="1"/>
        <end position="22"/>
    </location>
</feature>
<keyword evidence="1" id="KW-0732">Signal</keyword>
<dbReference type="KEGG" id="hir:HETIRDRAFT_319145"/>
<proteinExistence type="predicted"/>